<dbReference type="GO" id="GO:0016018">
    <property type="term" value="F:cyclosporin A binding"/>
    <property type="evidence" value="ECO:0007669"/>
    <property type="project" value="TreeGrafter"/>
</dbReference>
<feature type="compositionally biased region" description="Polar residues" evidence="5">
    <location>
        <begin position="148"/>
        <end position="164"/>
    </location>
</feature>
<evidence type="ECO:0000256" key="1">
    <source>
        <dbReference type="ARBA" id="ARBA00000971"/>
    </source>
</evidence>
<evidence type="ECO:0000256" key="2">
    <source>
        <dbReference type="ARBA" id="ARBA00013194"/>
    </source>
</evidence>
<gene>
    <name evidence="7" type="ORF">C9374_000549</name>
</gene>
<dbReference type="Gene3D" id="2.40.100.10">
    <property type="entry name" value="Cyclophilin-like"/>
    <property type="match status" value="1"/>
</dbReference>
<proteinExistence type="predicted"/>
<dbReference type="PRINTS" id="PR00153">
    <property type="entry name" value="CSAPPISMRASE"/>
</dbReference>
<dbReference type="EMBL" id="PYSW02000010">
    <property type="protein sequence ID" value="KAG2388385.1"/>
    <property type="molecule type" value="Genomic_DNA"/>
</dbReference>
<organism evidence="7 8">
    <name type="scientific">Naegleria lovaniensis</name>
    <name type="common">Amoeba</name>
    <dbReference type="NCBI Taxonomy" id="51637"/>
    <lineage>
        <taxon>Eukaryota</taxon>
        <taxon>Discoba</taxon>
        <taxon>Heterolobosea</taxon>
        <taxon>Tetramitia</taxon>
        <taxon>Eutetramitia</taxon>
        <taxon>Vahlkampfiidae</taxon>
        <taxon>Naegleria</taxon>
    </lineage>
</organism>
<dbReference type="GO" id="GO:0003755">
    <property type="term" value="F:peptidyl-prolyl cis-trans isomerase activity"/>
    <property type="evidence" value="ECO:0007669"/>
    <property type="project" value="UniProtKB-KW"/>
</dbReference>
<dbReference type="PANTHER" id="PTHR11071:SF561">
    <property type="entry name" value="PEPTIDYL-PROLYL CIS-TRANS ISOMERASE D-RELATED"/>
    <property type="match status" value="1"/>
</dbReference>
<evidence type="ECO:0000256" key="4">
    <source>
        <dbReference type="ARBA" id="ARBA00023235"/>
    </source>
</evidence>
<evidence type="ECO:0000313" key="8">
    <source>
        <dbReference type="Proteomes" id="UP000816034"/>
    </source>
</evidence>
<dbReference type="AlphaFoldDB" id="A0AA88GT39"/>
<dbReference type="SUPFAM" id="SSF50891">
    <property type="entry name" value="Cyclophilin-like"/>
    <property type="match status" value="1"/>
</dbReference>
<dbReference type="GO" id="GO:0006457">
    <property type="term" value="P:protein folding"/>
    <property type="evidence" value="ECO:0007669"/>
    <property type="project" value="TreeGrafter"/>
</dbReference>
<feature type="domain" description="PPIase cyclophilin-type" evidence="6">
    <location>
        <begin position="185"/>
        <end position="366"/>
    </location>
</feature>
<dbReference type="GeneID" id="68093011"/>
<comment type="catalytic activity">
    <reaction evidence="1">
        <text>[protein]-peptidylproline (omega=180) = [protein]-peptidylproline (omega=0)</text>
        <dbReference type="Rhea" id="RHEA:16237"/>
        <dbReference type="Rhea" id="RHEA-COMP:10747"/>
        <dbReference type="Rhea" id="RHEA-COMP:10748"/>
        <dbReference type="ChEBI" id="CHEBI:83833"/>
        <dbReference type="ChEBI" id="CHEBI:83834"/>
        <dbReference type="EC" id="5.2.1.8"/>
    </reaction>
</comment>
<name>A0AA88GT39_NAELO</name>
<comment type="caution">
    <text evidence="7">The sequence shown here is derived from an EMBL/GenBank/DDBJ whole genome shotgun (WGS) entry which is preliminary data.</text>
</comment>
<dbReference type="GO" id="GO:0005737">
    <property type="term" value="C:cytoplasm"/>
    <property type="evidence" value="ECO:0007669"/>
    <property type="project" value="TreeGrafter"/>
</dbReference>
<dbReference type="Proteomes" id="UP000816034">
    <property type="component" value="Unassembled WGS sequence"/>
</dbReference>
<dbReference type="Pfam" id="PF00160">
    <property type="entry name" value="Pro_isomerase"/>
    <property type="match status" value="1"/>
</dbReference>
<dbReference type="PANTHER" id="PTHR11071">
    <property type="entry name" value="PEPTIDYL-PROLYL CIS-TRANS ISOMERASE"/>
    <property type="match status" value="1"/>
</dbReference>
<keyword evidence="8" id="KW-1185">Reference proteome</keyword>
<dbReference type="FunFam" id="2.40.100.10:FF:000025">
    <property type="entry name" value="Peptidyl-prolyl cis-trans isomerase CYP19-2"/>
    <property type="match status" value="1"/>
</dbReference>
<sequence>MLNKVLQRNTSTHIKPLMKNFLSQPSSFGGCLLSNKLGGSSTCSSFHTTLKTGVSDRETEWERQHRERMRKQEQLWKESPEKLIRYFVELKFLKNWNRSKVLMLLVFSFVGYYAYDKISGRHGLASGIYQLLNGPKKGTGAVIESDPQADQQPTDESAATSPKQQLLDRIDPSRMRSFAYLDVEHSDSRFQNVIKGRIIIGLYDKVVPVTSYNFAKLCESKELKGTIFHRVINKFMIQGGDTKQGTGMSSVPYIGRATDASVSEELKNKINDMLIKDALGNVIQFKDENFDLKHNEPYLVCMANRGPNTNGSQFFITTESTPHLDNKHVVFGKVLQGMDIVDQLQRVRTSARDKPIDSIKIVDCGVLSVDDLL</sequence>
<dbReference type="InterPro" id="IPR002130">
    <property type="entry name" value="Cyclophilin-type_PPIase_dom"/>
</dbReference>
<evidence type="ECO:0000259" key="6">
    <source>
        <dbReference type="PROSITE" id="PS50072"/>
    </source>
</evidence>
<reference evidence="7 8" key="1">
    <citation type="journal article" date="2018" name="BMC Genomics">
        <title>The genome of Naegleria lovaniensis, the basis for a comparative approach to unravel pathogenicity factors of the human pathogenic amoeba N. fowleri.</title>
        <authorList>
            <person name="Liechti N."/>
            <person name="Schurch N."/>
            <person name="Bruggmann R."/>
            <person name="Wittwer M."/>
        </authorList>
    </citation>
    <scope>NUCLEOTIDE SEQUENCE [LARGE SCALE GENOMIC DNA]</scope>
    <source>
        <strain evidence="7 8">ATCC 30569</strain>
    </source>
</reference>
<keyword evidence="4" id="KW-0413">Isomerase</keyword>
<evidence type="ECO:0000313" key="7">
    <source>
        <dbReference type="EMBL" id="KAG2388385.1"/>
    </source>
</evidence>
<accession>A0AA88GT39</accession>
<feature type="region of interest" description="Disordered" evidence="5">
    <location>
        <begin position="140"/>
        <end position="166"/>
    </location>
</feature>
<keyword evidence="3" id="KW-0697">Rotamase</keyword>
<dbReference type="InterPro" id="IPR029000">
    <property type="entry name" value="Cyclophilin-like_dom_sf"/>
</dbReference>
<dbReference type="CDD" id="cd00317">
    <property type="entry name" value="cyclophilin"/>
    <property type="match status" value="1"/>
</dbReference>
<evidence type="ECO:0000256" key="5">
    <source>
        <dbReference type="SAM" id="MobiDB-lite"/>
    </source>
</evidence>
<dbReference type="PROSITE" id="PS50072">
    <property type="entry name" value="CSA_PPIASE_2"/>
    <property type="match status" value="1"/>
</dbReference>
<dbReference type="RefSeq" id="XP_044552377.1">
    <property type="nucleotide sequence ID" value="XM_044695245.1"/>
</dbReference>
<dbReference type="EC" id="5.2.1.8" evidence="2"/>
<evidence type="ECO:0000256" key="3">
    <source>
        <dbReference type="ARBA" id="ARBA00023110"/>
    </source>
</evidence>
<protein>
    <recommendedName>
        <fullName evidence="2">peptidylprolyl isomerase</fullName>
        <ecNumber evidence="2">5.2.1.8</ecNumber>
    </recommendedName>
</protein>
<dbReference type="PROSITE" id="PS51257">
    <property type="entry name" value="PROKAR_LIPOPROTEIN"/>
    <property type="match status" value="1"/>
</dbReference>